<evidence type="ECO:0000313" key="3">
    <source>
        <dbReference type="EMBL" id="CAG7637084.1"/>
    </source>
</evidence>
<protein>
    <submittedName>
        <fullName evidence="3">Uncharacterized protein</fullName>
    </submittedName>
</protein>
<keyword evidence="2" id="KW-0472">Membrane</keyword>
<comment type="caution">
    <text evidence="3">The sequence shown here is derived from an EMBL/GenBank/DDBJ whole genome shotgun (WGS) entry which is preliminary data.</text>
</comment>
<feature type="compositionally biased region" description="Pro residues" evidence="1">
    <location>
        <begin position="182"/>
        <end position="202"/>
    </location>
</feature>
<feature type="transmembrane region" description="Helical" evidence="2">
    <location>
        <begin position="20"/>
        <end position="43"/>
    </location>
</feature>
<organism evidence="3 4">
    <name type="scientific">Actinacidiphila bryophytorum</name>
    <dbReference type="NCBI Taxonomy" id="1436133"/>
    <lineage>
        <taxon>Bacteria</taxon>
        <taxon>Bacillati</taxon>
        <taxon>Actinomycetota</taxon>
        <taxon>Actinomycetes</taxon>
        <taxon>Kitasatosporales</taxon>
        <taxon>Streptomycetaceae</taxon>
        <taxon>Actinacidiphila</taxon>
    </lineage>
</organism>
<evidence type="ECO:0000313" key="4">
    <source>
        <dbReference type="Proteomes" id="UP001153328"/>
    </source>
</evidence>
<evidence type="ECO:0000256" key="1">
    <source>
        <dbReference type="SAM" id="MobiDB-lite"/>
    </source>
</evidence>
<keyword evidence="2" id="KW-1133">Transmembrane helix</keyword>
<feature type="transmembrane region" description="Helical" evidence="2">
    <location>
        <begin position="86"/>
        <end position="104"/>
    </location>
</feature>
<accession>A0A9W4H0D6</accession>
<name>A0A9W4H0D6_9ACTN</name>
<dbReference type="Proteomes" id="UP001153328">
    <property type="component" value="Unassembled WGS sequence"/>
</dbReference>
<feature type="transmembrane region" description="Helical" evidence="2">
    <location>
        <begin position="55"/>
        <end position="74"/>
    </location>
</feature>
<keyword evidence="4" id="KW-1185">Reference proteome</keyword>
<sequence>MYGPGIAPPQPRPAGRPAVIWLRVLFTALPVLSIGFLAWGSLLRLAIVRRNPLDWVLMVLDIVAIIVGYTLIGMANDNTDSWQSNVGTLTVLVCMLGTPAYYLVTDLRRKDTPPAGYGMPAGYPPNPYTTGYGPMPGPMHTGPAHGGITATAPLQTQAPVPPQTSVPQNPMSQNPVHHSPVPQNPMPSHTPVPMPSQTPAPAPRIDQVRAELDELSDYLRKEEGR</sequence>
<feature type="compositionally biased region" description="Polar residues" evidence="1">
    <location>
        <begin position="165"/>
        <end position="176"/>
    </location>
</feature>
<evidence type="ECO:0000256" key="2">
    <source>
        <dbReference type="SAM" id="Phobius"/>
    </source>
</evidence>
<feature type="region of interest" description="Disordered" evidence="1">
    <location>
        <begin position="155"/>
        <end position="225"/>
    </location>
</feature>
<gene>
    <name evidence="3" type="ORF">SBRY_30086</name>
</gene>
<reference evidence="3" key="1">
    <citation type="submission" date="2021-06" db="EMBL/GenBank/DDBJ databases">
        <authorList>
            <person name="Arsene-Ploetze F."/>
        </authorList>
    </citation>
    <scope>NUCLEOTIDE SEQUENCE</scope>
    <source>
        <strain evidence="3">SBRY1</strain>
    </source>
</reference>
<dbReference type="RefSeq" id="WP_205046636.1">
    <property type="nucleotide sequence ID" value="NZ_CAJVAX010000017.1"/>
</dbReference>
<proteinExistence type="predicted"/>
<keyword evidence="2" id="KW-0812">Transmembrane</keyword>
<dbReference type="AlphaFoldDB" id="A0A9W4H0D6"/>
<feature type="compositionally biased region" description="Basic and acidic residues" evidence="1">
    <location>
        <begin position="206"/>
        <end position="225"/>
    </location>
</feature>
<dbReference type="EMBL" id="CAJVAX010000017">
    <property type="protein sequence ID" value="CAG7637084.1"/>
    <property type="molecule type" value="Genomic_DNA"/>
</dbReference>